<keyword evidence="1" id="KW-0472">Membrane</keyword>
<comment type="caution">
    <text evidence="2">The sequence shown here is derived from an EMBL/GenBank/DDBJ whole genome shotgun (WGS) entry which is preliminary data.</text>
</comment>
<evidence type="ECO:0000256" key="1">
    <source>
        <dbReference type="SAM" id="Phobius"/>
    </source>
</evidence>
<keyword evidence="1" id="KW-0812">Transmembrane</keyword>
<keyword evidence="1" id="KW-1133">Transmembrane helix</keyword>
<keyword evidence="3" id="KW-1185">Reference proteome</keyword>
<dbReference type="Proteomes" id="UP001595075">
    <property type="component" value="Unassembled WGS sequence"/>
</dbReference>
<evidence type="ECO:0000313" key="3">
    <source>
        <dbReference type="Proteomes" id="UP001595075"/>
    </source>
</evidence>
<accession>A0ABR4CFP6</accession>
<sequence>MSSTHDSLNPFSEIVMWLFTQRSHSWSGNENENFGVDIRRRVRLSKRAFDFGGRFGHSGSSSKLVPGRTQVAVVMQPGLLLVLLVLMLMLVVVLRSLIGS</sequence>
<organism evidence="2 3">
    <name type="scientific">Oculimacula yallundae</name>
    <dbReference type="NCBI Taxonomy" id="86028"/>
    <lineage>
        <taxon>Eukaryota</taxon>
        <taxon>Fungi</taxon>
        <taxon>Dikarya</taxon>
        <taxon>Ascomycota</taxon>
        <taxon>Pezizomycotina</taxon>
        <taxon>Leotiomycetes</taxon>
        <taxon>Helotiales</taxon>
        <taxon>Ploettnerulaceae</taxon>
        <taxon>Oculimacula</taxon>
    </lineage>
</organism>
<reference evidence="2 3" key="1">
    <citation type="journal article" date="2024" name="Commun. Biol.">
        <title>Comparative genomic analysis of thermophilic fungi reveals convergent evolutionary adaptations and gene losses.</title>
        <authorList>
            <person name="Steindorff A.S."/>
            <person name="Aguilar-Pontes M.V."/>
            <person name="Robinson A.J."/>
            <person name="Andreopoulos B."/>
            <person name="LaButti K."/>
            <person name="Kuo A."/>
            <person name="Mondo S."/>
            <person name="Riley R."/>
            <person name="Otillar R."/>
            <person name="Haridas S."/>
            <person name="Lipzen A."/>
            <person name="Grimwood J."/>
            <person name="Schmutz J."/>
            <person name="Clum A."/>
            <person name="Reid I.D."/>
            <person name="Moisan M.C."/>
            <person name="Butler G."/>
            <person name="Nguyen T.T.M."/>
            <person name="Dewar K."/>
            <person name="Conant G."/>
            <person name="Drula E."/>
            <person name="Henrissat B."/>
            <person name="Hansel C."/>
            <person name="Singer S."/>
            <person name="Hutchinson M.I."/>
            <person name="de Vries R.P."/>
            <person name="Natvig D.O."/>
            <person name="Powell A.J."/>
            <person name="Tsang A."/>
            <person name="Grigoriev I.V."/>
        </authorList>
    </citation>
    <scope>NUCLEOTIDE SEQUENCE [LARGE SCALE GENOMIC DNA]</scope>
    <source>
        <strain evidence="2 3">CBS 494.80</strain>
    </source>
</reference>
<name>A0ABR4CFP6_9HELO</name>
<feature type="transmembrane region" description="Helical" evidence="1">
    <location>
        <begin position="78"/>
        <end position="98"/>
    </location>
</feature>
<gene>
    <name evidence="2" type="ORF">VTL71DRAFT_16082</name>
</gene>
<proteinExistence type="predicted"/>
<evidence type="ECO:0000313" key="2">
    <source>
        <dbReference type="EMBL" id="KAL2067984.1"/>
    </source>
</evidence>
<dbReference type="EMBL" id="JAZHXI010000009">
    <property type="protein sequence ID" value="KAL2067984.1"/>
    <property type="molecule type" value="Genomic_DNA"/>
</dbReference>
<protein>
    <submittedName>
        <fullName evidence="2">Uncharacterized protein</fullName>
    </submittedName>
</protein>